<organism evidence="1">
    <name type="scientific">Chromera velia CCMP2878</name>
    <dbReference type="NCBI Taxonomy" id="1169474"/>
    <lineage>
        <taxon>Eukaryota</taxon>
        <taxon>Sar</taxon>
        <taxon>Alveolata</taxon>
        <taxon>Colpodellida</taxon>
        <taxon>Chromeraceae</taxon>
        <taxon>Chromera</taxon>
    </lineage>
</organism>
<sequence length="150" mass="16581">MRRTVTTFQSQNLYLLFGSSYRHKSVDFSEAGARRFFIVQRIPFARTRFALARAGGARNGVFPLAGHFLQQLTNQMEETNQKPEGLRGIADATLFPSFRHHVLWFDLFQGLRGGGKGEKGDILTTAVPGKLVCLVSSGKPASPAYHSPPT</sequence>
<accession>A0A0G4HJE6</accession>
<dbReference type="AlphaFoldDB" id="A0A0G4HJE6"/>
<gene>
    <name evidence="1" type="ORF">Cvel_7083</name>
</gene>
<name>A0A0G4HJE6_9ALVE</name>
<evidence type="ECO:0000313" key="1">
    <source>
        <dbReference type="EMBL" id="CEM44208.1"/>
    </source>
</evidence>
<protein>
    <submittedName>
        <fullName evidence="1">Uncharacterized protein</fullName>
    </submittedName>
</protein>
<reference evidence="1" key="1">
    <citation type="submission" date="2014-11" db="EMBL/GenBank/DDBJ databases">
        <authorList>
            <person name="Otto D Thomas"/>
            <person name="Naeem Raeece"/>
        </authorList>
    </citation>
    <scope>NUCLEOTIDE SEQUENCE</scope>
</reference>
<dbReference type="EMBL" id="CDMZ01002868">
    <property type="protein sequence ID" value="CEM44208.1"/>
    <property type="molecule type" value="Genomic_DNA"/>
</dbReference>
<proteinExistence type="predicted"/>
<dbReference type="VEuPathDB" id="CryptoDB:Cvel_7083"/>